<evidence type="ECO:0000313" key="2">
    <source>
        <dbReference type="EMBL" id="MFC0251077.1"/>
    </source>
</evidence>
<comment type="caution">
    <text evidence="2">The sequence shown here is derived from an EMBL/GenBank/DDBJ whole genome shotgun (WGS) entry which is preliminary data.</text>
</comment>
<evidence type="ECO:0000313" key="3">
    <source>
        <dbReference type="Proteomes" id="UP001589773"/>
    </source>
</evidence>
<feature type="domain" description="Ribbon-helix-helix protein CopG" evidence="1">
    <location>
        <begin position="5"/>
        <end position="42"/>
    </location>
</feature>
<accession>A0ABV6FC24</accession>
<dbReference type="EMBL" id="JBHLWP010000005">
    <property type="protein sequence ID" value="MFC0251077.1"/>
    <property type="molecule type" value="Genomic_DNA"/>
</dbReference>
<protein>
    <submittedName>
        <fullName evidence="2">CopG family ribbon-helix-helix protein</fullName>
    </submittedName>
</protein>
<dbReference type="Proteomes" id="UP001589773">
    <property type="component" value="Unassembled WGS sequence"/>
</dbReference>
<evidence type="ECO:0000259" key="1">
    <source>
        <dbReference type="Pfam" id="PF01402"/>
    </source>
</evidence>
<dbReference type="Pfam" id="PF01402">
    <property type="entry name" value="RHH_1"/>
    <property type="match status" value="1"/>
</dbReference>
<dbReference type="InterPro" id="IPR002145">
    <property type="entry name" value="CopG"/>
</dbReference>
<sequence length="56" mass="6395">MESTFTFRVDATLKKAFEQAAKSNDRSSSQLLRDFMRDYVKRHAQGDLLADKKGGK</sequence>
<dbReference type="SUPFAM" id="SSF47598">
    <property type="entry name" value="Ribbon-helix-helix"/>
    <property type="match status" value="1"/>
</dbReference>
<dbReference type="RefSeq" id="WP_343234743.1">
    <property type="nucleotide sequence ID" value="NZ_JBHLWP010000005.1"/>
</dbReference>
<keyword evidence="3" id="KW-1185">Reference proteome</keyword>
<name>A0ABV6FC24_9BURK</name>
<proteinExistence type="predicted"/>
<dbReference type="InterPro" id="IPR013321">
    <property type="entry name" value="Arc_rbn_hlx_hlx"/>
</dbReference>
<organism evidence="2 3">
    <name type="scientific">Massilia consociata</name>
    <dbReference type="NCBI Taxonomy" id="760117"/>
    <lineage>
        <taxon>Bacteria</taxon>
        <taxon>Pseudomonadati</taxon>
        <taxon>Pseudomonadota</taxon>
        <taxon>Betaproteobacteria</taxon>
        <taxon>Burkholderiales</taxon>
        <taxon>Oxalobacteraceae</taxon>
        <taxon>Telluria group</taxon>
        <taxon>Massilia</taxon>
    </lineage>
</organism>
<dbReference type="Gene3D" id="1.10.1220.10">
    <property type="entry name" value="Met repressor-like"/>
    <property type="match status" value="1"/>
</dbReference>
<reference evidence="2 3" key="1">
    <citation type="submission" date="2024-09" db="EMBL/GenBank/DDBJ databases">
        <authorList>
            <person name="Sun Q."/>
            <person name="Mori K."/>
        </authorList>
    </citation>
    <scope>NUCLEOTIDE SEQUENCE [LARGE SCALE GENOMIC DNA]</scope>
    <source>
        <strain evidence="2 3">CCM 7792</strain>
    </source>
</reference>
<dbReference type="InterPro" id="IPR010985">
    <property type="entry name" value="Ribbon_hlx_hlx"/>
</dbReference>
<gene>
    <name evidence="2" type="ORF">ACFFJK_04180</name>
</gene>